<name>A0AB33IPE1_9BACT</name>
<evidence type="ECO:0000313" key="1">
    <source>
        <dbReference type="EMBL" id="BFO70904.1"/>
    </source>
</evidence>
<dbReference type="InterPro" id="IPR046111">
    <property type="entry name" value="DUF6048"/>
</dbReference>
<reference evidence="1" key="1">
    <citation type="submission" date="2024-07" db="EMBL/GenBank/DDBJ databases">
        <title>Complete genome sequence of Prevotella sp. YM-2024 GTC17253.</title>
        <authorList>
            <person name="Hayashi M."/>
            <person name="Muto Y."/>
            <person name="Tanaka K."/>
            <person name="Niwa H."/>
        </authorList>
    </citation>
    <scope>NUCLEOTIDE SEQUENCE</scope>
    <source>
        <strain evidence="1">GTC17253</strain>
    </source>
</reference>
<organism evidence="1">
    <name type="scientific">Prevotella sp. GTC17253</name>
    <dbReference type="NCBI Taxonomy" id="3236793"/>
    <lineage>
        <taxon>Bacteria</taxon>
        <taxon>Pseudomonadati</taxon>
        <taxon>Bacteroidota</taxon>
        <taxon>Bacteroidia</taxon>
        <taxon>Bacteroidales</taxon>
        <taxon>Prevotellaceae</taxon>
        <taxon>Prevotella</taxon>
    </lineage>
</organism>
<protein>
    <submittedName>
        <fullName evidence="1">DUF6048 family protein</fullName>
    </submittedName>
</protein>
<dbReference type="Pfam" id="PF19515">
    <property type="entry name" value="DUF6048"/>
    <property type="match status" value="1"/>
</dbReference>
<sequence>MGCIPAFAQQKKKKIVPVQDTIPTFRGVQVSADLVGPIQLAVSDYGQYEAAVKVNLKDKYFPTVELGYGKANAENASTKLTYKTNAPYFKAGIDFNLMKDKHDIYRLYGGFRYAFTSFKYDVAGSGLADPIWKGNTSIAATDIKGSFHWFEAIFAIDAKIWGPLRLGWSFRYRRRLLHSEGDIGAPWYVPGYGRYGNARLGGTFNVALEF</sequence>
<gene>
    <name evidence="1" type="ORF">GTC17253_08700</name>
</gene>
<dbReference type="AlphaFoldDB" id="A0AB33IPE1"/>
<accession>A0AB33IPE1</accession>
<dbReference type="EMBL" id="AP035785">
    <property type="protein sequence ID" value="BFO70904.1"/>
    <property type="molecule type" value="Genomic_DNA"/>
</dbReference>
<proteinExistence type="predicted"/>